<dbReference type="AlphaFoldDB" id="A0A3Q3KPQ1"/>
<dbReference type="GeneTree" id="ENSGT01030000234613"/>
<dbReference type="CTD" id="567159"/>
<dbReference type="RefSeq" id="XP_026164017.1">
    <property type="nucleotide sequence ID" value="XM_026308232.1"/>
</dbReference>
<reference evidence="2" key="1">
    <citation type="submission" date="2025-08" db="UniProtKB">
        <authorList>
            <consortium name="Ensembl"/>
        </authorList>
    </citation>
    <scope>IDENTIFICATION</scope>
</reference>
<evidence type="ECO:0000313" key="2">
    <source>
        <dbReference type="Ensembl" id="ENSMAMP00000003118.1"/>
    </source>
</evidence>
<dbReference type="InterPro" id="IPR010326">
    <property type="entry name" value="EXOC3/Sec6"/>
</dbReference>
<dbReference type="GO" id="GO:0000149">
    <property type="term" value="F:SNARE binding"/>
    <property type="evidence" value="ECO:0007669"/>
    <property type="project" value="TreeGrafter"/>
</dbReference>
<accession>A0A3Q3KPQ1</accession>
<evidence type="ECO:0000256" key="1">
    <source>
        <dbReference type="ARBA" id="ARBA00009447"/>
    </source>
</evidence>
<organism evidence="2 3">
    <name type="scientific">Mastacembelus armatus</name>
    <name type="common">zig-zag eel</name>
    <dbReference type="NCBI Taxonomy" id="205130"/>
    <lineage>
        <taxon>Eukaryota</taxon>
        <taxon>Metazoa</taxon>
        <taxon>Chordata</taxon>
        <taxon>Craniata</taxon>
        <taxon>Vertebrata</taxon>
        <taxon>Euteleostomi</taxon>
        <taxon>Actinopterygii</taxon>
        <taxon>Neopterygii</taxon>
        <taxon>Teleostei</taxon>
        <taxon>Neoteleostei</taxon>
        <taxon>Acanthomorphata</taxon>
        <taxon>Anabantaria</taxon>
        <taxon>Synbranchiformes</taxon>
        <taxon>Mastacembelidae</taxon>
        <taxon>Mastacembelus</taxon>
    </lineage>
</organism>
<dbReference type="PANTHER" id="PTHR21292:SF4">
    <property type="entry name" value="TUMOR NECROSIS FACTOR ALPHA-INDUCED PROTEIN 2"/>
    <property type="match status" value="1"/>
</dbReference>
<keyword evidence="3" id="KW-1185">Reference proteome</keyword>
<protein>
    <submittedName>
        <fullName evidence="2">Tumor necrosis factor, alpha-induced protein 2a</fullName>
    </submittedName>
</protein>
<dbReference type="Pfam" id="PF06046">
    <property type="entry name" value="Sec6"/>
    <property type="match status" value="1"/>
</dbReference>
<dbReference type="STRING" id="205130.ENSMAMP00000003118"/>
<dbReference type="InParanoid" id="A0A3Q3KPQ1"/>
<dbReference type="Gene3D" id="1.10.357.70">
    <property type="entry name" value="Exocyst complex component Sec6, C-terminal domain"/>
    <property type="match status" value="1"/>
</dbReference>
<dbReference type="Ensembl" id="ENSMAMT00000003186.2">
    <property type="protein sequence ID" value="ENSMAMP00000003118.1"/>
    <property type="gene ID" value="ENSMAMG00000002160.2"/>
</dbReference>
<comment type="similarity">
    <text evidence="1">Belongs to the SEC6 family.</text>
</comment>
<sequence>MWCLSRQDGAGRLEKNQRAWGWKLPKPKISIKFCRNCRQQNHNQSADLELCSVEEQQREELLENVSRRLIMREEQLFNQDSPCKEEKEQLQKDLEALMEQIWSVVKNTFSSSSSEQLEVLKSAVISIQQQEVQDQRWAGCSEDGVPEWRPQKCLSTHMTLLQNMVESRLTQAPEDNSNEAIELSSPVKNEVCRMGKCVNEDLMTVVRKVKDCYPPHMDILNIYAGLYHQRFSARLNELAASGLEIDDCSYLLLWVNHYYPHDVLKHKELDGRIKTTCLGSLLLPHHLNQLEEQYLTHKENKVELWLTKTISREEESWLSGRKPELIDSYYFSPLAIDVIEVIDGSLTEFNYVIRDQRKAERITAHLENFLSSYKKRLKEFVNRDHSNVHPVIKAHLACEEQLRDYITEQEGPLSEQQRHRCLEVLSALRDCGYRCLTSPIHDQLKTFYHQLWTSAWLDRSLPVVNSLLDSLNQQLTSLTNLKPACRQSLLDVLHQDVVVQYVRRMMKTRLKSNEQQVCGAQRLIEDTQMIHQFFSDGDYGGSSWLGEMLQRIAEILRLQDPESVQLELVSLARMFPDLSEDHVSALLSLKIGLSAANIRSIRRSVEENRLHNVSVNHSPVFFSRVKVKWINKINHIVLKT</sequence>
<proteinExistence type="inferred from homology"/>
<dbReference type="GO" id="GO:0006887">
    <property type="term" value="P:exocytosis"/>
    <property type="evidence" value="ECO:0007669"/>
    <property type="project" value="InterPro"/>
</dbReference>
<dbReference type="Proteomes" id="UP000261640">
    <property type="component" value="Unplaced"/>
</dbReference>
<dbReference type="GeneID" id="113131208"/>
<dbReference type="PANTHER" id="PTHR21292">
    <property type="entry name" value="EXOCYST COMPLEX COMPONENT SEC6-RELATED"/>
    <property type="match status" value="1"/>
</dbReference>
<evidence type="ECO:0000313" key="3">
    <source>
        <dbReference type="Proteomes" id="UP000261640"/>
    </source>
</evidence>
<dbReference type="InterPro" id="IPR042532">
    <property type="entry name" value="EXOC3/Sec6_C"/>
</dbReference>
<reference evidence="2" key="2">
    <citation type="submission" date="2025-09" db="UniProtKB">
        <authorList>
            <consortium name="Ensembl"/>
        </authorList>
    </citation>
    <scope>IDENTIFICATION</scope>
</reference>
<name>A0A3Q3KPQ1_9TELE</name>
<dbReference type="OrthoDB" id="190098at2759"/>
<dbReference type="GO" id="GO:0051601">
    <property type="term" value="P:exocyst localization"/>
    <property type="evidence" value="ECO:0007669"/>
    <property type="project" value="TreeGrafter"/>
</dbReference>
<dbReference type="GO" id="GO:0000145">
    <property type="term" value="C:exocyst"/>
    <property type="evidence" value="ECO:0007669"/>
    <property type="project" value="InterPro"/>
</dbReference>